<evidence type="ECO:0000313" key="2">
    <source>
        <dbReference type="Proteomes" id="UP000813463"/>
    </source>
</evidence>
<dbReference type="AlphaFoldDB" id="A0A9R0ITT0"/>
<feature type="compositionally biased region" description="Acidic residues" evidence="1">
    <location>
        <begin position="101"/>
        <end position="113"/>
    </location>
</feature>
<dbReference type="Proteomes" id="UP000813463">
    <property type="component" value="Chromosome 6"/>
</dbReference>
<sequence>MSDIEENRVGSNSNPIVLSDDDSSLIVLSDGDSTLIDLSGDEKVMNYEPDNSKIRSLEHICRELMKTSAYGSDDEVIREYDRVVGQTKMDIYKAFLRVESDSEPEIEFEFEPEPEPKPESEPEPEPEPEPDNHQLQGPRRSSRPRKQAYYFDMDDDDELKFELFSLEGYRESKDKSDDVSL</sequence>
<protein>
    <submittedName>
        <fullName evidence="3">Uncharacterized protein</fullName>
    </submittedName>
</protein>
<dbReference type="GeneID" id="110793772"/>
<dbReference type="RefSeq" id="XP_021854360.2">
    <property type="nucleotide sequence ID" value="XM_021998668.2"/>
</dbReference>
<keyword evidence="2" id="KW-1185">Reference proteome</keyword>
<gene>
    <name evidence="3" type="primary">LOC110793772</name>
</gene>
<name>A0A9R0ITT0_SPIOL</name>
<evidence type="ECO:0000256" key="1">
    <source>
        <dbReference type="SAM" id="MobiDB-lite"/>
    </source>
</evidence>
<proteinExistence type="predicted"/>
<evidence type="ECO:0000313" key="3">
    <source>
        <dbReference type="RefSeq" id="XP_021854360.2"/>
    </source>
</evidence>
<accession>A0A9R0ITT0</accession>
<feature type="region of interest" description="Disordered" evidence="1">
    <location>
        <begin position="101"/>
        <end position="151"/>
    </location>
</feature>
<reference evidence="2" key="1">
    <citation type="journal article" date="2021" name="Nat. Commun.">
        <title>Genomic analyses provide insights into spinach domestication and the genetic basis of agronomic traits.</title>
        <authorList>
            <person name="Cai X."/>
            <person name="Sun X."/>
            <person name="Xu C."/>
            <person name="Sun H."/>
            <person name="Wang X."/>
            <person name="Ge C."/>
            <person name="Zhang Z."/>
            <person name="Wang Q."/>
            <person name="Fei Z."/>
            <person name="Jiao C."/>
            <person name="Wang Q."/>
        </authorList>
    </citation>
    <scope>NUCLEOTIDE SEQUENCE [LARGE SCALE GENOMIC DNA]</scope>
    <source>
        <strain evidence="2">cv. Varoflay</strain>
    </source>
</reference>
<reference evidence="3" key="2">
    <citation type="submission" date="2025-08" db="UniProtKB">
        <authorList>
            <consortium name="RefSeq"/>
        </authorList>
    </citation>
    <scope>IDENTIFICATION</scope>
    <source>
        <tissue evidence="3">Leaf</tissue>
    </source>
</reference>
<dbReference type="KEGG" id="soe:110793772"/>
<organism evidence="2 3">
    <name type="scientific">Spinacia oleracea</name>
    <name type="common">Spinach</name>
    <dbReference type="NCBI Taxonomy" id="3562"/>
    <lineage>
        <taxon>Eukaryota</taxon>
        <taxon>Viridiplantae</taxon>
        <taxon>Streptophyta</taxon>
        <taxon>Embryophyta</taxon>
        <taxon>Tracheophyta</taxon>
        <taxon>Spermatophyta</taxon>
        <taxon>Magnoliopsida</taxon>
        <taxon>eudicotyledons</taxon>
        <taxon>Gunneridae</taxon>
        <taxon>Pentapetalae</taxon>
        <taxon>Caryophyllales</taxon>
        <taxon>Chenopodiaceae</taxon>
        <taxon>Chenopodioideae</taxon>
        <taxon>Anserineae</taxon>
        <taxon>Spinacia</taxon>
    </lineage>
</organism>